<comment type="caution">
    <text evidence="1">The sequence shown here is derived from an EMBL/GenBank/DDBJ whole genome shotgun (WGS) entry which is preliminary data.</text>
</comment>
<protein>
    <submittedName>
        <fullName evidence="1">DNA-binding XRE family transcriptional regulator</fullName>
    </submittedName>
</protein>
<dbReference type="EMBL" id="JAUSRF010000006">
    <property type="protein sequence ID" value="MDP9837621.1"/>
    <property type="molecule type" value="Genomic_DNA"/>
</dbReference>
<dbReference type="InterPro" id="IPR010982">
    <property type="entry name" value="Lambda_DNA-bd_dom_sf"/>
</dbReference>
<dbReference type="GO" id="GO:0003677">
    <property type="term" value="F:DNA binding"/>
    <property type="evidence" value="ECO:0007669"/>
    <property type="project" value="UniProtKB-KW"/>
</dbReference>
<sequence length="77" mass="8644">MDLAARETKDLLQSPEYKAQQAAELAELCKAWREKADIPASRAAQVLGIPKRTYEGIEQGRGFPYPLLLTHAIRSFD</sequence>
<accession>A0ABT9PTY4</accession>
<evidence type="ECO:0000313" key="2">
    <source>
        <dbReference type="Proteomes" id="UP001241472"/>
    </source>
</evidence>
<proteinExistence type="predicted"/>
<name>A0ABT9PTY4_9HYPH</name>
<dbReference type="SUPFAM" id="SSF47413">
    <property type="entry name" value="lambda repressor-like DNA-binding domains"/>
    <property type="match status" value="1"/>
</dbReference>
<organism evidence="1 2">
    <name type="scientific">Neorhizobium huautlense</name>
    <dbReference type="NCBI Taxonomy" id="67774"/>
    <lineage>
        <taxon>Bacteria</taxon>
        <taxon>Pseudomonadati</taxon>
        <taxon>Pseudomonadota</taxon>
        <taxon>Alphaproteobacteria</taxon>
        <taxon>Hyphomicrobiales</taxon>
        <taxon>Rhizobiaceae</taxon>
        <taxon>Rhizobium/Agrobacterium group</taxon>
        <taxon>Neorhizobium</taxon>
    </lineage>
</organism>
<keyword evidence="2" id="KW-1185">Reference proteome</keyword>
<dbReference type="Proteomes" id="UP001241472">
    <property type="component" value="Unassembled WGS sequence"/>
</dbReference>
<keyword evidence="1" id="KW-0238">DNA-binding</keyword>
<reference evidence="1 2" key="1">
    <citation type="submission" date="2023-07" db="EMBL/GenBank/DDBJ databases">
        <title>Sorghum-associated microbial communities from plants grown in Nebraska, USA.</title>
        <authorList>
            <person name="Schachtman D."/>
        </authorList>
    </citation>
    <scope>NUCLEOTIDE SEQUENCE [LARGE SCALE GENOMIC DNA]</scope>
    <source>
        <strain evidence="1 2">DS1307</strain>
    </source>
</reference>
<evidence type="ECO:0000313" key="1">
    <source>
        <dbReference type="EMBL" id="MDP9837621.1"/>
    </source>
</evidence>
<gene>
    <name evidence="1" type="ORF">J2T09_002373</name>
</gene>